<evidence type="ECO:0000313" key="3">
    <source>
        <dbReference type="Proteomes" id="UP000539953"/>
    </source>
</evidence>
<proteinExistence type="predicted"/>
<evidence type="ECO:0000256" key="1">
    <source>
        <dbReference type="SAM" id="Phobius"/>
    </source>
</evidence>
<organism evidence="2 3">
    <name type="scientific">Catenisphaera adipataccumulans</name>
    <dbReference type="NCBI Taxonomy" id="700500"/>
    <lineage>
        <taxon>Bacteria</taxon>
        <taxon>Bacillati</taxon>
        <taxon>Bacillota</taxon>
        <taxon>Erysipelotrichia</taxon>
        <taxon>Erysipelotrichales</taxon>
        <taxon>Erysipelotrichaceae</taxon>
        <taxon>Catenisphaera</taxon>
    </lineage>
</organism>
<accession>A0A7W8CW14</accession>
<comment type="caution">
    <text evidence="2">The sequence shown here is derived from an EMBL/GenBank/DDBJ whole genome shotgun (WGS) entry which is preliminary data.</text>
</comment>
<evidence type="ECO:0000313" key="2">
    <source>
        <dbReference type="EMBL" id="MBB5182625.1"/>
    </source>
</evidence>
<dbReference type="RefSeq" id="WP_183327457.1">
    <property type="nucleotide sequence ID" value="NZ_JACHHK010000002.1"/>
</dbReference>
<keyword evidence="1" id="KW-1133">Transmembrane helix</keyword>
<gene>
    <name evidence="2" type="ORF">HNQ47_000644</name>
</gene>
<keyword evidence="1" id="KW-0472">Membrane</keyword>
<protein>
    <submittedName>
        <fullName evidence="2">Multisubunit Na+/H+ antiporter MnhB subunit</fullName>
    </submittedName>
</protein>
<reference evidence="2 3" key="1">
    <citation type="submission" date="2020-08" db="EMBL/GenBank/DDBJ databases">
        <title>Genomic Encyclopedia of Type Strains, Phase IV (KMG-IV): sequencing the most valuable type-strain genomes for metagenomic binning, comparative biology and taxonomic classification.</title>
        <authorList>
            <person name="Goeker M."/>
        </authorList>
    </citation>
    <scope>NUCLEOTIDE SEQUENCE [LARGE SCALE GENOMIC DNA]</scope>
    <source>
        <strain evidence="2 3">DSM 25799</strain>
    </source>
</reference>
<keyword evidence="3" id="KW-1185">Reference proteome</keyword>
<dbReference type="AlphaFoldDB" id="A0A7W8CW14"/>
<dbReference type="EMBL" id="JACHHK010000002">
    <property type="protein sequence ID" value="MBB5182625.1"/>
    <property type="molecule type" value="Genomic_DNA"/>
</dbReference>
<dbReference type="Proteomes" id="UP000539953">
    <property type="component" value="Unassembled WGS sequence"/>
</dbReference>
<keyword evidence="1" id="KW-0812">Transmembrane</keyword>
<feature type="transmembrane region" description="Helical" evidence="1">
    <location>
        <begin position="29"/>
        <end position="47"/>
    </location>
</feature>
<sequence length="66" mass="7426">MLLAAAAVFILCMINASHSEEFFITLKGAFVLVGIFAFLLFVVSAMLKMQFKRCVHKAYLEHEDSL</sequence>
<name>A0A7W8CW14_9FIRM</name>